<evidence type="ECO:0000256" key="1">
    <source>
        <dbReference type="SAM" id="MobiDB-lite"/>
    </source>
</evidence>
<protein>
    <submittedName>
        <fullName evidence="2">Uncharacterized protein</fullName>
    </submittedName>
</protein>
<sequence>MSDQTHGGQGGIPENTKDVRGSRKRRPAQPRWMFRAG</sequence>
<dbReference type="EMBL" id="CU459003">
    <property type="protein sequence ID" value="CAM75550.1"/>
    <property type="molecule type" value="Genomic_DNA"/>
</dbReference>
<dbReference type="AlphaFoldDB" id="A4TY43"/>
<accession>A4TY43</accession>
<evidence type="ECO:0000313" key="2">
    <source>
        <dbReference type="EMBL" id="CAM75550.1"/>
    </source>
</evidence>
<reference evidence="2" key="1">
    <citation type="journal article" date="2007" name="J. Bacteriol.">
        <title>Comparative genome analysis of four magnetotactic bacteria reveals a complex set of group-specific genes implicated in magnetosome biomineralization and function.</title>
        <authorList>
            <person name="Richter M."/>
            <person name="Kube M."/>
            <person name="Bazylinski D.A."/>
            <person name="Lombardot T."/>
            <person name="Gloeckner F.O."/>
            <person name="Reinhardt R."/>
            <person name="Schueler D."/>
        </authorList>
    </citation>
    <scope>NUCLEOTIDE SEQUENCE</scope>
    <source>
        <strain evidence="2">MSR-1</strain>
    </source>
</reference>
<organism evidence="2">
    <name type="scientific">Magnetospirillum gryphiswaldense</name>
    <dbReference type="NCBI Taxonomy" id="55518"/>
    <lineage>
        <taxon>Bacteria</taxon>
        <taxon>Pseudomonadati</taxon>
        <taxon>Pseudomonadota</taxon>
        <taxon>Alphaproteobacteria</taxon>
        <taxon>Rhodospirillales</taxon>
        <taxon>Rhodospirillaceae</taxon>
        <taxon>Magnetospirillum</taxon>
    </lineage>
</organism>
<proteinExistence type="predicted"/>
<name>A4TY43_9PROT</name>
<feature type="region of interest" description="Disordered" evidence="1">
    <location>
        <begin position="1"/>
        <end position="37"/>
    </location>
</feature>
<gene>
    <name evidence="2" type="ORF">MGR_2365</name>
</gene>